<reference evidence="1" key="1">
    <citation type="submission" date="2020-08" db="EMBL/GenBank/DDBJ databases">
        <title>Multicomponent nature underlies the extraordinary mechanical properties of spider dragline silk.</title>
        <authorList>
            <person name="Kono N."/>
            <person name="Nakamura H."/>
            <person name="Mori M."/>
            <person name="Yoshida Y."/>
            <person name="Ohtoshi R."/>
            <person name="Malay A.D."/>
            <person name="Moran D.A.P."/>
            <person name="Tomita M."/>
            <person name="Numata K."/>
            <person name="Arakawa K."/>
        </authorList>
    </citation>
    <scope>NUCLEOTIDE SEQUENCE</scope>
</reference>
<name>A0A8X6TI50_NEPPI</name>
<sequence length="108" mass="12205">MAPGPIDRRDIGSPGQNDFSCPVGVYSRPLHLRGNILWGPETCPIIPSIYERLFSFPQILCIKHTLMGMPKDRITQNTRNLWPLIKWKLCLRIILAACLPADQPAIVE</sequence>
<comment type="caution">
    <text evidence="1">The sequence shown here is derived from an EMBL/GenBank/DDBJ whole genome shotgun (WGS) entry which is preliminary data.</text>
</comment>
<dbReference type="Proteomes" id="UP000887013">
    <property type="component" value="Unassembled WGS sequence"/>
</dbReference>
<dbReference type="EMBL" id="BMAW01010622">
    <property type="protein sequence ID" value="GFT19676.1"/>
    <property type="molecule type" value="Genomic_DNA"/>
</dbReference>
<accession>A0A8X6TI50</accession>
<dbReference type="AlphaFoldDB" id="A0A8X6TI50"/>
<organism evidence="1 2">
    <name type="scientific">Nephila pilipes</name>
    <name type="common">Giant wood spider</name>
    <name type="synonym">Nephila maculata</name>
    <dbReference type="NCBI Taxonomy" id="299642"/>
    <lineage>
        <taxon>Eukaryota</taxon>
        <taxon>Metazoa</taxon>
        <taxon>Ecdysozoa</taxon>
        <taxon>Arthropoda</taxon>
        <taxon>Chelicerata</taxon>
        <taxon>Arachnida</taxon>
        <taxon>Araneae</taxon>
        <taxon>Araneomorphae</taxon>
        <taxon>Entelegynae</taxon>
        <taxon>Araneoidea</taxon>
        <taxon>Nephilidae</taxon>
        <taxon>Nephila</taxon>
    </lineage>
</organism>
<dbReference type="OrthoDB" id="10291264at2759"/>
<proteinExistence type="predicted"/>
<protein>
    <submittedName>
        <fullName evidence="1">Uncharacterized protein</fullName>
    </submittedName>
</protein>
<keyword evidence="2" id="KW-1185">Reference proteome</keyword>
<evidence type="ECO:0000313" key="2">
    <source>
        <dbReference type="Proteomes" id="UP000887013"/>
    </source>
</evidence>
<gene>
    <name evidence="1" type="ORF">NPIL_404101</name>
</gene>
<evidence type="ECO:0000313" key="1">
    <source>
        <dbReference type="EMBL" id="GFT19676.1"/>
    </source>
</evidence>